<protein>
    <submittedName>
        <fullName evidence="2">Transthyretin-like family-containing protein</fullName>
    </submittedName>
</protein>
<proteinExistence type="predicted"/>
<organism evidence="1 2">
    <name type="scientific">Rhabditophanes sp. KR3021</name>
    <dbReference type="NCBI Taxonomy" id="114890"/>
    <lineage>
        <taxon>Eukaryota</taxon>
        <taxon>Metazoa</taxon>
        <taxon>Ecdysozoa</taxon>
        <taxon>Nematoda</taxon>
        <taxon>Chromadorea</taxon>
        <taxon>Rhabditida</taxon>
        <taxon>Tylenchina</taxon>
        <taxon>Panagrolaimomorpha</taxon>
        <taxon>Strongyloidoidea</taxon>
        <taxon>Alloionematidae</taxon>
        <taxon>Rhabditophanes</taxon>
    </lineage>
</organism>
<reference evidence="2" key="1">
    <citation type="submission" date="2016-11" db="UniProtKB">
        <authorList>
            <consortium name="WormBaseParasite"/>
        </authorList>
    </citation>
    <scope>IDENTIFICATION</scope>
    <source>
        <strain evidence="2">KR3021</strain>
    </source>
</reference>
<evidence type="ECO:0000313" key="2">
    <source>
        <dbReference type="WBParaSite" id="RSKR_0000245950.1"/>
    </source>
</evidence>
<accession>A0AC35TNI8</accession>
<dbReference type="WBParaSite" id="RSKR_0000245950.1">
    <property type="protein sequence ID" value="RSKR_0000245950.1"/>
    <property type="gene ID" value="RSKR_0000245950"/>
</dbReference>
<evidence type="ECO:0000313" key="1">
    <source>
        <dbReference type="Proteomes" id="UP000095286"/>
    </source>
</evidence>
<dbReference type="Proteomes" id="UP000095286">
    <property type="component" value="Unplaced"/>
</dbReference>
<sequence length="123" mass="13918">MYFFSKITLIALLISANTFAEEISVHGQIKCEDDTEGLLHLQAVLYTIKSIDLPLHKFSKNLYYANYYNFSLTGSIDGIGDLHPILRIVCICSKGAFSIKKLDLKSQYDENKNVTLSQEIFCT</sequence>
<name>A0AC35TNI8_9BILA</name>